<proteinExistence type="predicted"/>
<keyword evidence="1" id="KW-0934">Plastid</keyword>
<dbReference type="GeneID" id="29288809"/>
<keyword evidence="1" id="KW-0150">Chloroplast</keyword>
<sequence>MFLRTIEKDGQVFFKQIPNIPKAYQSLEDIGRFKRRELKPTHNLKAIFKSIRNYLAANNVGVTRDEILAQPLINFIFCKLYDEKMTHPEDIVNFWGGVDEPAQKVQKFSFELFEKVRENQKHLFGLEDKIILDKNSIAYVVGELQNYSLINYDRDIVADAF</sequence>
<name>A0A1C9JBR5_9CHLO</name>
<protein>
    <submittedName>
        <fullName evidence="1">Uncharacterized protein</fullName>
    </submittedName>
</protein>
<accession>A0A1C9JBR5</accession>
<dbReference type="InterPro" id="IPR029063">
    <property type="entry name" value="SAM-dependent_MTases_sf"/>
</dbReference>
<dbReference type="AlphaFoldDB" id="A0A1C9JBR5"/>
<dbReference type="SUPFAM" id="SSF53335">
    <property type="entry name" value="S-adenosyl-L-methionine-dependent methyltransferases"/>
    <property type="match status" value="1"/>
</dbReference>
<dbReference type="EMBL" id="KX808498">
    <property type="protein sequence ID" value="AOP19299.1"/>
    <property type="molecule type" value="Genomic_DNA"/>
</dbReference>
<geneLocation type="chloroplast" evidence="1"/>
<reference evidence="1" key="2">
    <citation type="submission" date="2016-08" db="EMBL/GenBank/DDBJ databases">
        <authorList>
            <person name="Seilhamer J.J."/>
        </authorList>
    </citation>
    <scope>NUCLEOTIDE SEQUENCE</scope>
</reference>
<reference evidence="1" key="1">
    <citation type="journal article" date="2016" name="Genome Biol. Evol.">
        <title>Evolutionary Dynamics of Chloroplast Genomes in Low Light: A Case Study of the Endolithic Green Alga Ostreobium quekettii.</title>
        <authorList>
            <person name="R Marcelino V."/>
            <person name="Cremen M.C."/>
            <person name="Jackson C.J."/>
            <person name="Larkum A.A."/>
            <person name="Verbruggen H."/>
        </authorList>
    </citation>
    <scope>NUCLEOTIDE SEQUENCE</scope>
</reference>
<organism evidence="1">
    <name type="scientific">Caulerpa cliftonii</name>
    <dbReference type="NCBI Taxonomy" id="1004391"/>
    <lineage>
        <taxon>Eukaryota</taxon>
        <taxon>Viridiplantae</taxon>
        <taxon>Chlorophyta</taxon>
        <taxon>core chlorophytes</taxon>
        <taxon>Ulvophyceae</taxon>
        <taxon>TCBD clade</taxon>
        <taxon>Bryopsidales</taxon>
        <taxon>Halimedineae</taxon>
        <taxon>Caulerpaceae</taxon>
        <taxon>Caulerpa</taxon>
    </lineage>
</organism>
<dbReference type="RefSeq" id="YP_009306395.1">
    <property type="nucleotide sequence ID" value="NC_031368.1"/>
</dbReference>
<evidence type="ECO:0000313" key="1">
    <source>
        <dbReference type="EMBL" id="AOP19299.1"/>
    </source>
</evidence>
<gene>
    <name evidence="1" type="primary">orf161</name>
</gene>